<protein>
    <recommendedName>
        <fullName evidence="2">DUF4350 domain-containing protein</fullName>
    </recommendedName>
</protein>
<keyword evidence="1" id="KW-0812">Transmembrane</keyword>
<organism evidence="3 4">
    <name type="scientific">Stenotrophomonas terrae</name>
    <dbReference type="NCBI Taxonomy" id="405446"/>
    <lineage>
        <taxon>Bacteria</taxon>
        <taxon>Pseudomonadati</taxon>
        <taxon>Pseudomonadota</taxon>
        <taxon>Gammaproteobacteria</taxon>
        <taxon>Lysobacterales</taxon>
        <taxon>Lysobacteraceae</taxon>
        <taxon>Stenotrophomonas</taxon>
    </lineage>
</organism>
<feature type="transmembrane region" description="Helical" evidence="1">
    <location>
        <begin position="6"/>
        <end position="26"/>
    </location>
</feature>
<feature type="domain" description="DUF4350" evidence="2">
    <location>
        <begin position="50"/>
        <end position="208"/>
    </location>
</feature>
<dbReference type="AlphaFoldDB" id="A0A0R0CEE5"/>
<name>A0A0R0CEE5_9GAMM</name>
<dbReference type="Pfam" id="PF14258">
    <property type="entry name" value="DUF4350"/>
    <property type="match status" value="1"/>
</dbReference>
<evidence type="ECO:0000256" key="1">
    <source>
        <dbReference type="SAM" id="Phobius"/>
    </source>
</evidence>
<evidence type="ECO:0000313" key="4">
    <source>
        <dbReference type="Proteomes" id="UP000051863"/>
    </source>
</evidence>
<dbReference type="EMBL" id="LDJJ01000030">
    <property type="protein sequence ID" value="KRG67547.1"/>
    <property type="molecule type" value="Genomic_DNA"/>
</dbReference>
<dbReference type="PATRIC" id="fig|405446.3.peg.1370"/>
<gene>
    <name evidence="3" type="ORF">ABB27_09430</name>
</gene>
<proteinExistence type="predicted"/>
<dbReference type="InterPro" id="IPR025646">
    <property type="entry name" value="DUF4350"/>
</dbReference>
<comment type="caution">
    <text evidence="3">The sequence shown here is derived from an EMBL/GenBank/DDBJ whole genome shotgun (WGS) entry which is preliminary data.</text>
</comment>
<accession>A0A0R0CEE5</accession>
<reference evidence="3 4" key="1">
    <citation type="submission" date="2015-05" db="EMBL/GenBank/DDBJ databases">
        <title>Genome sequencing and analysis of members of genus Stenotrophomonas.</title>
        <authorList>
            <person name="Patil P.P."/>
            <person name="Midha S."/>
            <person name="Patil P.B."/>
        </authorList>
    </citation>
    <scope>NUCLEOTIDE SEQUENCE [LARGE SCALE GENOMIC DNA]</scope>
    <source>
        <strain evidence="3 4">DSM 18941</strain>
    </source>
</reference>
<keyword evidence="4" id="KW-1185">Reference proteome</keyword>
<evidence type="ECO:0000313" key="3">
    <source>
        <dbReference type="EMBL" id="KRG67547.1"/>
    </source>
</evidence>
<keyword evidence="1" id="KW-0472">Membrane</keyword>
<dbReference type="Proteomes" id="UP000051863">
    <property type="component" value="Unassembled WGS sequence"/>
</dbReference>
<dbReference type="OrthoDB" id="6638317at2"/>
<dbReference type="RefSeq" id="WP_057628443.1">
    <property type="nucleotide sequence ID" value="NZ_LDJJ01000030.1"/>
</dbReference>
<sequence>MSAPVRNTVIGVVVLMLVGLIASWFLSSFEKGSEEITLPPYGEPTYNALYALRETLIRDGSKAESRRQLDLPAMQLQPGDTVLLLDDPRQLTPSQVEDLLDWVQFGGHLLLRAPDADEDLDGNEQGLLERLGVLTSDATARCQIWQVEGQPSHDEFCSGSRFTLADKARAERRWADTGGDDTLAYARLRYGLGRVDVLGSMDFLLNGEGAHDTGLRDIAHRDLTRLLLAPNYGKGTTHLIYAMEMPSLWKTLFQRGWPVWVPLLLALLAWLWMRCQRFGALLPSPREDRRSLLEHVRASGEHLHRYGKSALLYDAVRQAFLARLRRRAPVAAALTGDAQAQAIADHLQWPIARVQTALQIPPSQDDIALRERIRLLIQMRNQL</sequence>
<keyword evidence="1" id="KW-1133">Transmembrane helix</keyword>
<evidence type="ECO:0000259" key="2">
    <source>
        <dbReference type="Pfam" id="PF14258"/>
    </source>
</evidence>